<comment type="caution">
    <text evidence="2">The sequence shown here is derived from an EMBL/GenBank/DDBJ whole genome shotgun (WGS) entry which is preliminary data.</text>
</comment>
<dbReference type="InterPro" id="IPR052018">
    <property type="entry name" value="PHP_domain"/>
</dbReference>
<dbReference type="CDD" id="cd07432">
    <property type="entry name" value="PHP_HisPPase"/>
    <property type="match status" value="1"/>
</dbReference>
<proteinExistence type="predicted"/>
<dbReference type="InterPro" id="IPR016195">
    <property type="entry name" value="Pol/histidinol_Pase-like"/>
</dbReference>
<dbReference type="SMART" id="SM00481">
    <property type="entry name" value="POLIIIAc"/>
    <property type="match status" value="1"/>
</dbReference>
<dbReference type="Gene3D" id="3.20.20.140">
    <property type="entry name" value="Metal-dependent hydrolases"/>
    <property type="match status" value="1"/>
</dbReference>
<protein>
    <submittedName>
        <fullName evidence="2">PHP domain-containing protein</fullName>
    </submittedName>
</protein>
<feature type="domain" description="Polymerase/histidinol phosphatase N-terminal" evidence="1">
    <location>
        <begin position="3"/>
        <end position="74"/>
    </location>
</feature>
<dbReference type="Pfam" id="PF13263">
    <property type="entry name" value="PHP_C"/>
    <property type="match status" value="1"/>
</dbReference>
<accession>A0ABV1H559</accession>
<dbReference type="EMBL" id="JBBMFS010000005">
    <property type="protein sequence ID" value="MEQ2554839.1"/>
    <property type="molecule type" value="Genomic_DNA"/>
</dbReference>
<dbReference type="PANTHER" id="PTHR42924">
    <property type="entry name" value="EXONUCLEASE"/>
    <property type="match status" value="1"/>
</dbReference>
<dbReference type="Proteomes" id="UP001546774">
    <property type="component" value="Unassembled WGS sequence"/>
</dbReference>
<evidence type="ECO:0000259" key="1">
    <source>
        <dbReference type="SMART" id="SM00481"/>
    </source>
</evidence>
<dbReference type="InterPro" id="IPR004013">
    <property type="entry name" value="PHP_dom"/>
</dbReference>
<gene>
    <name evidence="2" type="ORF">WMO37_07375</name>
</gene>
<dbReference type="SUPFAM" id="SSF89550">
    <property type="entry name" value="PHP domain-like"/>
    <property type="match status" value="1"/>
</dbReference>
<dbReference type="InterPro" id="IPR003141">
    <property type="entry name" value="Pol/His_phosphatase_N"/>
</dbReference>
<reference evidence="2" key="1">
    <citation type="submission" date="2024-03" db="EMBL/GenBank/DDBJ databases">
        <title>Human intestinal bacterial collection.</title>
        <authorList>
            <person name="Pauvert C."/>
            <person name="Hitch T.C.A."/>
            <person name="Clavel T."/>
        </authorList>
    </citation>
    <scope>NUCLEOTIDE SEQUENCE [LARGE SCALE GENOMIC DNA]</scope>
    <source>
        <strain evidence="2">CLA-AA-H89B</strain>
    </source>
</reference>
<dbReference type="PANTHER" id="PTHR42924:SF3">
    <property type="entry name" value="POLYMERASE_HISTIDINOL PHOSPHATASE N-TERMINAL DOMAIN-CONTAINING PROTEIN"/>
    <property type="match status" value="1"/>
</dbReference>
<evidence type="ECO:0000313" key="3">
    <source>
        <dbReference type="Proteomes" id="UP001546774"/>
    </source>
</evidence>
<dbReference type="Pfam" id="PF02811">
    <property type="entry name" value="PHP"/>
    <property type="match status" value="1"/>
</dbReference>
<evidence type="ECO:0000313" key="2">
    <source>
        <dbReference type="EMBL" id="MEQ2554839.1"/>
    </source>
</evidence>
<sequence length="258" mass="29291">MKLDMHCHTKEGSIDAKVPIQEYITKLVKEGFDGMLVTDHNSYDGYRKFEKIAKNLHLEKPFTVLKGIEYDTRDGGHVIAVLPDCINDAFMEIRGMTLAQLEKIVHERGGILGLAHPYGPGFFAFTNTRFGKKHNEFLEKFDFVETFNACIRPWANACADNLAGCLHKPKVAGSDAHKMRVVGAAYTEFTQKIANNNDLIRAIKEGRVQAQGGSVLKEMEEETNFLLQKAANAGYWVYNKLGALWNWKKLRWIRKKIL</sequence>
<keyword evidence="3" id="KW-1185">Reference proteome</keyword>
<name>A0ABV1H559_9FIRM</name>
<organism evidence="2 3">
    <name type="scientific">Lachnospira intestinalis</name>
    <dbReference type="NCBI Taxonomy" id="3133158"/>
    <lineage>
        <taxon>Bacteria</taxon>
        <taxon>Bacillati</taxon>
        <taxon>Bacillota</taxon>
        <taxon>Clostridia</taxon>
        <taxon>Lachnospirales</taxon>
        <taxon>Lachnospiraceae</taxon>
        <taxon>Lachnospira</taxon>
    </lineage>
</organism>